<keyword evidence="2" id="KW-1185">Reference proteome</keyword>
<dbReference type="OMA" id="SWINRNS"/>
<gene>
    <name evidence="1" type="ORF">PGUG_00626</name>
</gene>
<proteinExistence type="predicted"/>
<dbReference type="AlphaFoldDB" id="A5DBH1"/>
<protein>
    <submittedName>
        <fullName evidence="1">Uncharacterized protein</fullName>
    </submittedName>
</protein>
<dbReference type="InterPro" id="IPR035278">
    <property type="entry name" value="DUF5355"/>
</dbReference>
<dbReference type="GeneID" id="5128830"/>
<dbReference type="HOGENOM" id="CLU_631880_0_0_1"/>
<dbReference type="Gene3D" id="1.25.40.280">
    <property type="entry name" value="alix/aip1 like domains"/>
    <property type="match status" value="1"/>
</dbReference>
<dbReference type="InParanoid" id="A5DBH1"/>
<name>A5DBH1_PICGU</name>
<organism evidence="1 2">
    <name type="scientific">Meyerozyma guilliermondii (strain ATCC 6260 / CBS 566 / DSM 6381 / JCM 1539 / NBRC 10279 / NRRL Y-324)</name>
    <name type="common">Yeast</name>
    <name type="synonym">Candida guilliermondii</name>
    <dbReference type="NCBI Taxonomy" id="294746"/>
    <lineage>
        <taxon>Eukaryota</taxon>
        <taxon>Fungi</taxon>
        <taxon>Dikarya</taxon>
        <taxon>Ascomycota</taxon>
        <taxon>Saccharomycotina</taxon>
        <taxon>Pichiomycetes</taxon>
        <taxon>Debaryomycetaceae</taxon>
        <taxon>Meyerozyma</taxon>
    </lineage>
</organism>
<dbReference type="KEGG" id="pgu:PGUG_00626"/>
<evidence type="ECO:0000313" key="2">
    <source>
        <dbReference type="Proteomes" id="UP000001997"/>
    </source>
</evidence>
<sequence>MIVLPGTPFLSNTKRKVTNLPPELTSARTQLVDISLESRHDFILYLNLLNNYLETIFQYVSTKDHQSLSSSIHFAESIIISDTVPWHGIERPKVAFGKKSEAISWTLMHEIVTVAAAMSLNHSCLSSKIIDDLVETEPENLKDTAEAWTPVIKQYKSAVSLANFGLECLSHASTSDLVAIDPNCFILLEKTANVSTQISMLVKSSWLNRLDFNRAGSFSTKNNGTLSRVAIYALDELKFCQKLVGSFDRNCIFFRHENWLSYLNLMQSYATAYSVLFLSIDYYQQSKLGLALGLINYGLLSLQAKQMEKPGKNKNIVTRFKTKFASHKNESYIKDLQSVTTLNIDKSLFKSSSGAFLKDLTFLFDQLIQLHLKLTKENDNLFFEDIVDWKDAKKDTKWPTGAAIPTSTVDTFLPQSLLEGKRQA</sequence>
<dbReference type="RefSeq" id="XP_001487249.2">
    <property type="nucleotide sequence ID" value="XM_001487199.1"/>
</dbReference>
<dbReference type="Proteomes" id="UP000001997">
    <property type="component" value="Unassembled WGS sequence"/>
</dbReference>
<dbReference type="OrthoDB" id="3980807at2759"/>
<evidence type="ECO:0000313" key="1">
    <source>
        <dbReference type="EMBL" id="EDK36528.2"/>
    </source>
</evidence>
<dbReference type="Pfam" id="PF17306">
    <property type="entry name" value="DUF5355"/>
    <property type="match status" value="1"/>
</dbReference>
<dbReference type="InterPro" id="IPR038499">
    <property type="entry name" value="BRO1_sf"/>
</dbReference>
<dbReference type="eggNOG" id="ENOG502SW24">
    <property type="taxonomic scope" value="Eukaryota"/>
</dbReference>
<dbReference type="EMBL" id="CH408155">
    <property type="protein sequence ID" value="EDK36528.2"/>
    <property type="molecule type" value="Genomic_DNA"/>
</dbReference>
<reference evidence="1 2" key="1">
    <citation type="journal article" date="2009" name="Nature">
        <title>Evolution of pathogenicity and sexual reproduction in eight Candida genomes.</title>
        <authorList>
            <person name="Butler G."/>
            <person name="Rasmussen M.D."/>
            <person name="Lin M.F."/>
            <person name="Santos M.A."/>
            <person name="Sakthikumar S."/>
            <person name="Munro C.A."/>
            <person name="Rheinbay E."/>
            <person name="Grabherr M."/>
            <person name="Forche A."/>
            <person name="Reedy J.L."/>
            <person name="Agrafioti I."/>
            <person name="Arnaud M.B."/>
            <person name="Bates S."/>
            <person name="Brown A.J."/>
            <person name="Brunke S."/>
            <person name="Costanzo M.C."/>
            <person name="Fitzpatrick D.A."/>
            <person name="de Groot P.W."/>
            <person name="Harris D."/>
            <person name="Hoyer L.L."/>
            <person name="Hube B."/>
            <person name="Klis F.M."/>
            <person name="Kodira C."/>
            <person name="Lennard N."/>
            <person name="Logue M.E."/>
            <person name="Martin R."/>
            <person name="Neiman A.M."/>
            <person name="Nikolaou E."/>
            <person name="Quail M.A."/>
            <person name="Quinn J."/>
            <person name="Santos M.C."/>
            <person name="Schmitzberger F.F."/>
            <person name="Sherlock G."/>
            <person name="Shah P."/>
            <person name="Silverstein K.A."/>
            <person name="Skrzypek M.S."/>
            <person name="Soll D."/>
            <person name="Staggs R."/>
            <person name="Stansfield I."/>
            <person name="Stumpf M.P."/>
            <person name="Sudbery P.E."/>
            <person name="Srikantha T."/>
            <person name="Zeng Q."/>
            <person name="Berman J."/>
            <person name="Berriman M."/>
            <person name="Heitman J."/>
            <person name="Gow N.A."/>
            <person name="Lorenz M.C."/>
            <person name="Birren B.W."/>
            <person name="Kellis M."/>
            <person name="Cuomo C.A."/>
        </authorList>
    </citation>
    <scope>NUCLEOTIDE SEQUENCE [LARGE SCALE GENOMIC DNA]</scope>
    <source>
        <strain evidence="2">ATCC 6260 / CBS 566 / DSM 6381 / JCM 1539 / NBRC 10279 / NRRL Y-324</strain>
    </source>
</reference>
<accession>A5DBH1</accession>
<dbReference type="VEuPathDB" id="FungiDB:PGUG_00626"/>